<dbReference type="Proteomes" id="UP001602322">
    <property type="component" value="Unassembled WGS sequence"/>
</dbReference>
<sequence>MRDARPSRRVVTRGHVVRGACRFFLRHGTVDMDALAQDLAISRATLYRVVGSRDALLADVLWELADHLLERARLRRTRAGVDGVLEITRYFVGALRGSAPFEDFLRTEPETARRLLTGGRVHRRAVLAQRSILLEAGERDRLWSRSGIDDLAYLYVRVVESTLYAELLSSRRPDLALAERTARAVLQQTCGTSPRAG</sequence>
<reference evidence="2 3" key="1">
    <citation type="submission" date="2024-10" db="EMBL/GenBank/DDBJ databases">
        <title>The Natural Products Discovery Center: Release of the First 8490 Sequenced Strains for Exploring Actinobacteria Biosynthetic Diversity.</title>
        <authorList>
            <person name="Kalkreuter E."/>
            <person name="Kautsar S.A."/>
            <person name="Yang D."/>
            <person name="Bader C.D."/>
            <person name="Teijaro C.N."/>
            <person name="Fluegel L."/>
            <person name="Davis C.M."/>
            <person name="Simpson J.R."/>
            <person name="Lauterbach L."/>
            <person name="Steele A.D."/>
            <person name="Gui C."/>
            <person name="Meng S."/>
            <person name="Li G."/>
            <person name="Viehrig K."/>
            <person name="Ye F."/>
            <person name="Su P."/>
            <person name="Kiefer A.F."/>
            <person name="Nichols A."/>
            <person name="Cepeda A.J."/>
            <person name="Yan W."/>
            <person name="Fan B."/>
            <person name="Jiang Y."/>
            <person name="Adhikari A."/>
            <person name="Zheng C.-J."/>
            <person name="Schuster L."/>
            <person name="Cowan T.M."/>
            <person name="Smanski M.J."/>
            <person name="Chevrette M.G."/>
            <person name="De Carvalho L.P.S."/>
            <person name="Shen B."/>
        </authorList>
    </citation>
    <scope>NUCLEOTIDE SEQUENCE [LARGE SCALE GENOMIC DNA]</scope>
    <source>
        <strain evidence="2 3">NPDC012540</strain>
    </source>
</reference>
<keyword evidence="3" id="KW-1185">Reference proteome</keyword>
<comment type="caution">
    <text evidence="2">The sequence shown here is derived from an EMBL/GenBank/DDBJ whole genome shotgun (WGS) entry which is preliminary data.</text>
</comment>
<dbReference type="SUPFAM" id="SSF46689">
    <property type="entry name" value="Homeodomain-like"/>
    <property type="match status" value="1"/>
</dbReference>
<evidence type="ECO:0000313" key="3">
    <source>
        <dbReference type="Proteomes" id="UP001602322"/>
    </source>
</evidence>
<gene>
    <name evidence="2" type="ORF">ACFY8O_25345</name>
</gene>
<accession>A0ABW6XBW2</accession>
<dbReference type="Pfam" id="PF18598">
    <property type="entry name" value="TetR_C_36"/>
    <property type="match status" value="1"/>
</dbReference>
<dbReference type="InterPro" id="IPR009057">
    <property type="entry name" value="Homeodomain-like_sf"/>
</dbReference>
<proteinExistence type="predicted"/>
<name>A0ABW6XBW2_9ACTN</name>
<dbReference type="EMBL" id="JBIBEG010000007">
    <property type="protein sequence ID" value="MFF5899224.1"/>
    <property type="molecule type" value="Genomic_DNA"/>
</dbReference>
<dbReference type="InterPro" id="IPR041485">
    <property type="entry name" value="TetR_C_36"/>
</dbReference>
<dbReference type="RefSeq" id="WP_387906034.1">
    <property type="nucleotide sequence ID" value="NZ_JBIBEG010000007.1"/>
</dbReference>
<dbReference type="Gene3D" id="1.10.357.10">
    <property type="entry name" value="Tetracycline Repressor, domain 2"/>
    <property type="match status" value="1"/>
</dbReference>
<evidence type="ECO:0000313" key="2">
    <source>
        <dbReference type="EMBL" id="MFF5899224.1"/>
    </source>
</evidence>
<protein>
    <submittedName>
        <fullName evidence="2">QsdR family transcriptional regulator</fullName>
    </submittedName>
</protein>
<feature type="domain" description="QsdR TetR regulatory C-terminal" evidence="1">
    <location>
        <begin position="79"/>
        <end position="186"/>
    </location>
</feature>
<evidence type="ECO:0000259" key="1">
    <source>
        <dbReference type="Pfam" id="PF18598"/>
    </source>
</evidence>
<organism evidence="2 3">
    <name type="scientific">Streptomyces argenteolus</name>
    <dbReference type="NCBI Taxonomy" id="67274"/>
    <lineage>
        <taxon>Bacteria</taxon>
        <taxon>Bacillati</taxon>
        <taxon>Actinomycetota</taxon>
        <taxon>Actinomycetes</taxon>
        <taxon>Kitasatosporales</taxon>
        <taxon>Streptomycetaceae</taxon>
        <taxon>Streptomyces</taxon>
    </lineage>
</organism>